<dbReference type="AlphaFoldDB" id="A0A9C7PTU6"/>
<dbReference type="Gene3D" id="3.30.40.10">
    <property type="entry name" value="Zinc/RING finger domain, C3HC4 (zinc finger)"/>
    <property type="match status" value="1"/>
</dbReference>
<keyword evidence="1" id="KW-0479">Metal-binding</keyword>
<gene>
    <name evidence="3" type="ORF">GpartN1_g2131.t1</name>
</gene>
<dbReference type="Proteomes" id="UP001061958">
    <property type="component" value="Unassembled WGS sequence"/>
</dbReference>
<dbReference type="PROSITE" id="PS50089">
    <property type="entry name" value="ZF_RING_2"/>
    <property type="match status" value="1"/>
</dbReference>
<evidence type="ECO:0000256" key="1">
    <source>
        <dbReference type="PROSITE-ProRule" id="PRU00175"/>
    </source>
</evidence>
<dbReference type="GO" id="GO:0008270">
    <property type="term" value="F:zinc ion binding"/>
    <property type="evidence" value="ECO:0007669"/>
    <property type="project" value="UniProtKB-KW"/>
</dbReference>
<dbReference type="EMBL" id="BQMJ01000015">
    <property type="protein sequence ID" value="GJQ10340.1"/>
    <property type="molecule type" value="Genomic_DNA"/>
</dbReference>
<name>A0A9C7PTU6_9RHOD</name>
<evidence type="ECO:0000313" key="3">
    <source>
        <dbReference type="EMBL" id="GJQ10340.1"/>
    </source>
</evidence>
<keyword evidence="1" id="KW-0862">Zinc</keyword>
<dbReference type="OrthoDB" id="10017393at2759"/>
<organism evidence="3 4">
    <name type="scientific">Galdieria partita</name>
    <dbReference type="NCBI Taxonomy" id="83374"/>
    <lineage>
        <taxon>Eukaryota</taxon>
        <taxon>Rhodophyta</taxon>
        <taxon>Bangiophyceae</taxon>
        <taxon>Galdieriales</taxon>
        <taxon>Galdieriaceae</taxon>
        <taxon>Galdieria</taxon>
    </lineage>
</organism>
<feature type="domain" description="RING-type" evidence="2">
    <location>
        <begin position="21"/>
        <end position="58"/>
    </location>
</feature>
<evidence type="ECO:0000259" key="2">
    <source>
        <dbReference type="PROSITE" id="PS50089"/>
    </source>
</evidence>
<proteinExistence type="predicted"/>
<evidence type="ECO:0000313" key="4">
    <source>
        <dbReference type="Proteomes" id="UP001061958"/>
    </source>
</evidence>
<dbReference type="SUPFAM" id="SSF57850">
    <property type="entry name" value="RING/U-box"/>
    <property type="match status" value="1"/>
</dbReference>
<comment type="caution">
    <text evidence="3">The sequence shown here is derived from an EMBL/GenBank/DDBJ whole genome shotgun (WGS) entry which is preliminary data.</text>
</comment>
<dbReference type="InterPro" id="IPR013083">
    <property type="entry name" value="Znf_RING/FYVE/PHD"/>
</dbReference>
<keyword evidence="1" id="KW-0863">Zinc-finger</keyword>
<dbReference type="Pfam" id="PF13920">
    <property type="entry name" value="zf-C3HC4_3"/>
    <property type="match status" value="1"/>
</dbReference>
<protein>
    <recommendedName>
        <fullName evidence="2">RING-type domain-containing protein</fullName>
    </recommendedName>
</protein>
<accession>A0A9C7PTU6</accession>
<reference evidence="3" key="2">
    <citation type="submission" date="2022-01" db="EMBL/GenBank/DDBJ databases">
        <authorList>
            <person name="Hirooka S."/>
            <person name="Miyagishima S.Y."/>
        </authorList>
    </citation>
    <scope>NUCLEOTIDE SEQUENCE</scope>
    <source>
        <strain evidence="3">NBRC 102759</strain>
    </source>
</reference>
<sequence>MGTIFCIRFHLILKDMNEDICIICMENINFVQFIPCEHCIVCVRCVHLLESDKCPLCRSIVKEVSYNSLNDTIVSTEQDATCLDKEQLTCFQRKKEAVQLSLKLIQEQRQMIEDLVRSLTFHIVVCGLQEKDICSLSLSLQLLYPVVSECNIMQKVINELCCTETFLWFISQSQSFYILFQQGRFKNILEWLCPNISMWMPNMEIDSYPIHLETVSFSQLEYLPPSNSCPFADVFVLCIDARSKDSLWKTLLVDEQIRKWKRNQPRIWLIQHYDAIECQYEPQAVQRAQVEWIYRKMRPCERPVDMLFMKGEGIFKMWLREVAFQMLVAAKGVRRLCKCKQESKICQCM</sequence>
<reference evidence="3" key="1">
    <citation type="journal article" date="2022" name="Proc. Natl. Acad. Sci. U.S.A.">
        <title>Life cycle and functional genomics of the unicellular red alga Galdieria for elucidating algal and plant evolution and industrial use.</title>
        <authorList>
            <person name="Hirooka S."/>
            <person name="Itabashi T."/>
            <person name="Ichinose T.M."/>
            <person name="Onuma R."/>
            <person name="Fujiwara T."/>
            <person name="Yamashita S."/>
            <person name="Jong L.W."/>
            <person name="Tomita R."/>
            <person name="Iwane A.H."/>
            <person name="Miyagishima S.Y."/>
        </authorList>
    </citation>
    <scope>NUCLEOTIDE SEQUENCE</scope>
    <source>
        <strain evidence="3">NBRC 102759</strain>
    </source>
</reference>
<dbReference type="InterPro" id="IPR001841">
    <property type="entry name" value="Znf_RING"/>
</dbReference>
<keyword evidence="4" id="KW-1185">Reference proteome</keyword>